<dbReference type="GeneID" id="9687577"/>
<dbReference type="OrthoDB" id="495496at2759"/>
<dbReference type="Proteomes" id="UP000001876">
    <property type="component" value="Unassembled WGS sequence"/>
</dbReference>
<dbReference type="KEGG" id="mpp:MICPUCDRAFT_51644"/>
<sequence length="302" mass="32454">MIGGSGNGISIALAREARSGRICIRANRKVAPRRRATLSNAPRTQHTPHDRHVLRHGCVPTRAPRPDARARRVSLVRSRPGVVSVRGTTVAHIHPSVPTGVSRININHPVPSPSIVSSAAASTSTAALTTTLRKQNVASKRGVALVPRVAGVNELGQIADGASGAVAFLAVAAGAAGVSFASSAALEKRVEEAIAKAESYGIDLTDLYYDFDVPGDQYPFGDGEEWMPKSWKPPKTGDSKYLPTKMLGQIQIRTNQYEAIQVCNEKAIDIADLCVPFEDYEGEFDTNAKRLNEMRKRIEAAK</sequence>
<dbReference type="AlphaFoldDB" id="C1N2S9"/>
<organism evidence="2">
    <name type="scientific">Micromonas pusilla (strain CCMP1545)</name>
    <name type="common">Picoplanktonic green alga</name>
    <dbReference type="NCBI Taxonomy" id="564608"/>
    <lineage>
        <taxon>Eukaryota</taxon>
        <taxon>Viridiplantae</taxon>
        <taxon>Chlorophyta</taxon>
        <taxon>Mamiellophyceae</taxon>
        <taxon>Mamiellales</taxon>
        <taxon>Mamiellaceae</taxon>
        <taxon>Micromonas</taxon>
    </lineage>
</organism>
<dbReference type="RefSeq" id="XP_003061929.1">
    <property type="nucleotide sequence ID" value="XM_003061883.1"/>
</dbReference>
<evidence type="ECO:0000313" key="1">
    <source>
        <dbReference type="EMBL" id="EEH53641.1"/>
    </source>
</evidence>
<protein>
    <submittedName>
        <fullName evidence="1">Predicted protein</fullName>
    </submittedName>
</protein>
<proteinExistence type="predicted"/>
<dbReference type="EMBL" id="GG663745">
    <property type="protein sequence ID" value="EEH53641.1"/>
    <property type="molecule type" value="Genomic_DNA"/>
</dbReference>
<accession>C1N2S9</accession>
<name>C1N2S9_MICPC</name>
<gene>
    <name evidence="1" type="ORF">MICPUCDRAFT_51644</name>
</gene>
<reference evidence="1 2" key="1">
    <citation type="journal article" date="2009" name="Science">
        <title>Green evolution and dynamic adaptations revealed by genomes of the marine picoeukaryotes Micromonas.</title>
        <authorList>
            <person name="Worden A.Z."/>
            <person name="Lee J.H."/>
            <person name="Mock T."/>
            <person name="Rouze P."/>
            <person name="Simmons M.P."/>
            <person name="Aerts A.L."/>
            <person name="Allen A.E."/>
            <person name="Cuvelier M.L."/>
            <person name="Derelle E."/>
            <person name="Everett M.V."/>
            <person name="Foulon E."/>
            <person name="Grimwood J."/>
            <person name="Gundlach H."/>
            <person name="Henrissat B."/>
            <person name="Napoli C."/>
            <person name="McDonald S.M."/>
            <person name="Parker M.S."/>
            <person name="Rombauts S."/>
            <person name="Salamov A."/>
            <person name="Von Dassow P."/>
            <person name="Badger J.H."/>
            <person name="Coutinho P.M."/>
            <person name="Demir E."/>
            <person name="Dubchak I."/>
            <person name="Gentemann C."/>
            <person name="Eikrem W."/>
            <person name="Gready J.E."/>
            <person name="John U."/>
            <person name="Lanier W."/>
            <person name="Lindquist E.A."/>
            <person name="Lucas S."/>
            <person name="Mayer K.F."/>
            <person name="Moreau H."/>
            <person name="Not F."/>
            <person name="Otillar R."/>
            <person name="Panaud O."/>
            <person name="Pangilinan J."/>
            <person name="Paulsen I."/>
            <person name="Piegu B."/>
            <person name="Poliakov A."/>
            <person name="Robbens S."/>
            <person name="Schmutz J."/>
            <person name="Toulza E."/>
            <person name="Wyss T."/>
            <person name="Zelensky A."/>
            <person name="Zhou K."/>
            <person name="Armbrust E.V."/>
            <person name="Bhattacharya D."/>
            <person name="Goodenough U.W."/>
            <person name="Van de Peer Y."/>
            <person name="Grigoriev I.V."/>
        </authorList>
    </citation>
    <scope>NUCLEOTIDE SEQUENCE [LARGE SCALE GENOMIC DNA]</scope>
    <source>
        <strain evidence="1 2">CCMP1545</strain>
    </source>
</reference>
<evidence type="ECO:0000313" key="2">
    <source>
        <dbReference type="Proteomes" id="UP000001876"/>
    </source>
</evidence>
<keyword evidence="2" id="KW-1185">Reference proteome</keyword>